<protein>
    <submittedName>
        <fullName evidence="2">Uncharacterized protein</fullName>
    </submittedName>
</protein>
<sequence>MKFLLVTLFGLLATHISAIEVSPDDAVAIAVNKEEKATQLTDVADLGDGHANVADRNARWGYGGWGYGGRGWGGGWGGRWGGGWGGRWGGGWGGGYHGHGYGHWHWHRHPHYHWG</sequence>
<proteinExistence type="predicted"/>
<evidence type="ECO:0000313" key="2">
    <source>
        <dbReference type="EnsemblMetazoa" id="SCAU007654-PA"/>
    </source>
</evidence>
<name>A0A1I8PFT4_STOCA</name>
<gene>
    <name evidence="2" type="primary">106095654</name>
</gene>
<feature type="signal peptide" evidence="1">
    <location>
        <begin position="1"/>
        <end position="18"/>
    </location>
</feature>
<accession>A0A1I8PFT4</accession>
<reference evidence="2" key="1">
    <citation type="submission" date="2020-05" db="UniProtKB">
        <authorList>
            <consortium name="EnsemblMetazoa"/>
        </authorList>
    </citation>
    <scope>IDENTIFICATION</scope>
    <source>
        <strain evidence="2">USDA</strain>
    </source>
</reference>
<dbReference type="AlphaFoldDB" id="A0A1I8PFT4"/>
<dbReference type="Proteomes" id="UP000095300">
    <property type="component" value="Unassembled WGS sequence"/>
</dbReference>
<keyword evidence="1" id="KW-0732">Signal</keyword>
<keyword evidence="3" id="KW-1185">Reference proteome</keyword>
<evidence type="ECO:0000256" key="1">
    <source>
        <dbReference type="SAM" id="SignalP"/>
    </source>
</evidence>
<evidence type="ECO:0000313" key="3">
    <source>
        <dbReference type="Proteomes" id="UP000095300"/>
    </source>
</evidence>
<dbReference type="EnsemblMetazoa" id="SCAU007654-RA">
    <property type="protein sequence ID" value="SCAU007654-PA"/>
    <property type="gene ID" value="SCAU007654"/>
</dbReference>
<feature type="chain" id="PRO_5009326549" evidence="1">
    <location>
        <begin position="19"/>
        <end position="115"/>
    </location>
</feature>
<dbReference type="VEuPathDB" id="VectorBase:SCAU007654"/>
<organism evidence="2 3">
    <name type="scientific">Stomoxys calcitrans</name>
    <name type="common">Stable fly</name>
    <name type="synonym">Conops calcitrans</name>
    <dbReference type="NCBI Taxonomy" id="35570"/>
    <lineage>
        <taxon>Eukaryota</taxon>
        <taxon>Metazoa</taxon>
        <taxon>Ecdysozoa</taxon>
        <taxon>Arthropoda</taxon>
        <taxon>Hexapoda</taxon>
        <taxon>Insecta</taxon>
        <taxon>Pterygota</taxon>
        <taxon>Neoptera</taxon>
        <taxon>Endopterygota</taxon>
        <taxon>Diptera</taxon>
        <taxon>Brachycera</taxon>
        <taxon>Muscomorpha</taxon>
        <taxon>Muscoidea</taxon>
        <taxon>Muscidae</taxon>
        <taxon>Stomoxys</taxon>
    </lineage>
</organism>